<feature type="domain" description="Acyl-CoA dehydrogenase/oxidase N-terminal" evidence="12">
    <location>
        <begin position="10"/>
        <end position="121"/>
    </location>
</feature>
<comment type="pathway">
    <text evidence="2">Siderophore biosynthesis; mycobactin biosynthesis.</text>
</comment>
<accession>A0ABM8PB84</accession>
<organism evidence="13 14">
    <name type="scientific">Paraburkholderia hiiakae</name>
    <dbReference type="NCBI Taxonomy" id="1081782"/>
    <lineage>
        <taxon>Bacteria</taxon>
        <taxon>Pseudomonadati</taxon>
        <taxon>Pseudomonadota</taxon>
        <taxon>Betaproteobacteria</taxon>
        <taxon>Burkholderiales</taxon>
        <taxon>Burkholderiaceae</taxon>
        <taxon>Paraburkholderia</taxon>
    </lineage>
</organism>
<dbReference type="EMBL" id="CAJHCQ010000037">
    <property type="protein sequence ID" value="CAD6561585.1"/>
    <property type="molecule type" value="Genomic_DNA"/>
</dbReference>
<dbReference type="Gene3D" id="2.40.110.10">
    <property type="entry name" value="Butyryl-CoA Dehydrogenase, subunit A, domain 2"/>
    <property type="match status" value="1"/>
</dbReference>
<dbReference type="InterPro" id="IPR006091">
    <property type="entry name" value="Acyl-CoA_Oxase/DH_mid-dom"/>
</dbReference>
<evidence type="ECO:0000256" key="2">
    <source>
        <dbReference type="ARBA" id="ARBA00005102"/>
    </source>
</evidence>
<dbReference type="Pfam" id="PF00441">
    <property type="entry name" value="Acyl-CoA_dh_1"/>
    <property type="match status" value="1"/>
</dbReference>
<sequence length="387" mass="42970">MSVQSRPWITDDLVLFQDSIRKFIERELVPHEERWCKQQQVDREIWRKAGEVGMLCASIPEEYGGGGGNFAHEAIIALEQSRAMVTSLGTNVHSGIVAHYLLRYGSEEQKHKWLPKMASGEYVAAIAMSEPGAGSDLKSIKTRAVREGDHYVINGSKTFISNGVHADLVCVVVKTDPAKGTKGVSIVVVETKDAHGAGLAGFRRGRVLEKIGQKGQDTAELFFDDVRVPCANLLGPEEGKGFYQLMQQLPQERMIIALGALGAMERALEETTQYVRERKVFGAPLLDLQNTRFKLAECKTNATVARAFIDNCMAKVLRGELDPETAAMAKWWSTQRNCEIIDECLQLHGGYGYMMEYPIARLYVNARAGKIYGGSNEIMKELIARTL</sequence>
<proteinExistence type="inferred from homology"/>
<dbReference type="Gene3D" id="1.10.540.10">
    <property type="entry name" value="Acyl-CoA dehydrogenase/oxidase, N-terminal domain"/>
    <property type="match status" value="1"/>
</dbReference>
<comment type="function">
    <text evidence="7">Catalyzes the dehydrogenation at the alpha-beta position of ACP-bound acyl chains. This results in the introduction of a double bond in the lipidic chain, which is further transferred to the epsilon-amino group of lysine residue in the mycobactin core by MbtK.</text>
</comment>
<evidence type="ECO:0000256" key="7">
    <source>
        <dbReference type="ARBA" id="ARBA00037085"/>
    </source>
</evidence>
<comment type="caution">
    <text evidence="13">The sequence shown here is derived from an EMBL/GenBank/DDBJ whole genome shotgun (WGS) entry which is preliminary data.</text>
</comment>
<dbReference type="InterPro" id="IPR009075">
    <property type="entry name" value="AcylCo_DH/oxidase_C"/>
</dbReference>
<dbReference type="PROSITE" id="PS00073">
    <property type="entry name" value="ACYL_COA_DH_2"/>
    <property type="match status" value="1"/>
</dbReference>
<dbReference type="InterPro" id="IPR009100">
    <property type="entry name" value="AcylCoA_DH/oxidase_NM_dom_sf"/>
</dbReference>
<dbReference type="InterPro" id="IPR046373">
    <property type="entry name" value="Acyl-CoA_Oxase/DH_mid-dom_sf"/>
</dbReference>
<keyword evidence="4" id="KW-0285">Flavoprotein</keyword>
<dbReference type="InterPro" id="IPR013786">
    <property type="entry name" value="AcylCoA_DH/ox_N"/>
</dbReference>
<feature type="domain" description="Acyl-CoA oxidase/dehydrogenase middle" evidence="11">
    <location>
        <begin position="125"/>
        <end position="226"/>
    </location>
</feature>
<evidence type="ECO:0000259" key="11">
    <source>
        <dbReference type="Pfam" id="PF02770"/>
    </source>
</evidence>
<dbReference type="Gene3D" id="1.20.140.10">
    <property type="entry name" value="Butyryl-CoA Dehydrogenase, subunit A, domain 3"/>
    <property type="match status" value="1"/>
</dbReference>
<dbReference type="RefSeq" id="WP_201700929.1">
    <property type="nucleotide sequence ID" value="NZ_CAJHCQ010000037.1"/>
</dbReference>
<dbReference type="PROSITE" id="PS00072">
    <property type="entry name" value="ACYL_COA_DH_1"/>
    <property type="match status" value="1"/>
</dbReference>
<gene>
    <name evidence="13" type="primary">mmgC_8</name>
    <name evidence="13" type="ORF">LMG27952_07515</name>
</gene>
<protein>
    <recommendedName>
        <fullName evidence="8">Acyl-[acyl-carrier-protein] dehydrogenase MbtN</fullName>
    </recommendedName>
    <alternativeName>
        <fullName evidence="9">Mycobactin synthase protein N</fullName>
    </alternativeName>
</protein>
<dbReference type="InterPro" id="IPR050741">
    <property type="entry name" value="Acyl-CoA_dehydrogenase"/>
</dbReference>
<evidence type="ECO:0000259" key="10">
    <source>
        <dbReference type="Pfam" id="PF00441"/>
    </source>
</evidence>
<dbReference type="PANTHER" id="PTHR48083:SF20">
    <property type="entry name" value="LONG-CHAIN SPECIFIC ACYL-COA DEHYDROGENASE, MITOCHONDRIAL"/>
    <property type="match status" value="1"/>
</dbReference>
<dbReference type="InterPro" id="IPR037069">
    <property type="entry name" value="AcylCoA_DH/ox_N_sf"/>
</dbReference>
<feature type="domain" description="Acyl-CoA dehydrogenase/oxidase C-terminal" evidence="10">
    <location>
        <begin position="239"/>
        <end position="386"/>
    </location>
</feature>
<dbReference type="PANTHER" id="PTHR48083">
    <property type="entry name" value="MEDIUM-CHAIN SPECIFIC ACYL-COA DEHYDROGENASE, MITOCHONDRIAL-RELATED"/>
    <property type="match status" value="1"/>
</dbReference>
<evidence type="ECO:0000256" key="8">
    <source>
        <dbReference type="ARBA" id="ARBA00040394"/>
    </source>
</evidence>
<evidence type="ECO:0000313" key="13">
    <source>
        <dbReference type="EMBL" id="CAD6561585.1"/>
    </source>
</evidence>
<dbReference type="SUPFAM" id="SSF56645">
    <property type="entry name" value="Acyl-CoA dehydrogenase NM domain-like"/>
    <property type="match status" value="1"/>
</dbReference>
<reference evidence="13 14" key="1">
    <citation type="submission" date="2020-10" db="EMBL/GenBank/DDBJ databases">
        <authorList>
            <person name="Peeters C."/>
        </authorList>
    </citation>
    <scope>NUCLEOTIDE SEQUENCE [LARGE SCALE GENOMIC DNA]</scope>
    <source>
        <strain evidence="13 14">LMG 27952</strain>
    </source>
</reference>
<evidence type="ECO:0000313" key="14">
    <source>
        <dbReference type="Proteomes" id="UP000656319"/>
    </source>
</evidence>
<evidence type="ECO:0000259" key="12">
    <source>
        <dbReference type="Pfam" id="PF02771"/>
    </source>
</evidence>
<dbReference type="InterPro" id="IPR006089">
    <property type="entry name" value="Acyl-CoA_DH_CS"/>
</dbReference>
<comment type="cofactor">
    <cofactor evidence="1">
        <name>FAD</name>
        <dbReference type="ChEBI" id="CHEBI:57692"/>
    </cofactor>
</comment>
<evidence type="ECO:0000256" key="5">
    <source>
        <dbReference type="ARBA" id="ARBA00022827"/>
    </source>
</evidence>
<dbReference type="SUPFAM" id="SSF47203">
    <property type="entry name" value="Acyl-CoA dehydrogenase C-terminal domain-like"/>
    <property type="match status" value="1"/>
</dbReference>
<dbReference type="Pfam" id="PF02770">
    <property type="entry name" value="Acyl-CoA_dh_M"/>
    <property type="match status" value="1"/>
</dbReference>
<keyword evidence="14" id="KW-1185">Reference proteome</keyword>
<evidence type="ECO:0000256" key="4">
    <source>
        <dbReference type="ARBA" id="ARBA00022630"/>
    </source>
</evidence>
<dbReference type="Proteomes" id="UP000656319">
    <property type="component" value="Unassembled WGS sequence"/>
</dbReference>
<dbReference type="InterPro" id="IPR036250">
    <property type="entry name" value="AcylCo_DH-like_C"/>
</dbReference>
<evidence type="ECO:0000256" key="6">
    <source>
        <dbReference type="ARBA" id="ARBA00023002"/>
    </source>
</evidence>
<dbReference type="GO" id="GO:0016491">
    <property type="term" value="F:oxidoreductase activity"/>
    <property type="evidence" value="ECO:0007669"/>
    <property type="project" value="UniProtKB-KW"/>
</dbReference>
<evidence type="ECO:0000256" key="3">
    <source>
        <dbReference type="ARBA" id="ARBA00009347"/>
    </source>
</evidence>
<evidence type="ECO:0000256" key="1">
    <source>
        <dbReference type="ARBA" id="ARBA00001974"/>
    </source>
</evidence>
<keyword evidence="6 13" id="KW-0560">Oxidoreductase</keyword>
<dbReference type="Pfam" id="PF02771">
    <property type="entry name" value="Acyl-CoA_dh_N"/>
    <property type="match status" value="1"/>
</dbReference>
<evidence type="ECO:0000256" key="9">
    <source>
        <dbReference type="ARBA" id="ARBA00042660"/>
    </source>
</evidence>
<keyword evidence="5" id="KW-0274">FAD</keyword>
<name>A0ABM8PB84_9BURK</name>
<comment type="similarity">
    <text evidence="3">Belongs to the acyl-CoA dehydrogenase family.</text>
</comment>